<dbReference type="FunFam" id="3.30.565.10:FF:000006">
    <property type="entry name" value="Sensor histidine kinase WalK"/>
    <property type="match status" value="1"/>
</dbReference>
<evidence type="ECO:0000256" key="6">
    <source>
        <dbReference type="SAM" id="Coils"/>
    </source>
</evidence>
<dbReference type="OrthoDB" id="9768069at2"/>
<gene>
    <name evidence="9" type="ORF">DFR29_11734</name>
</gene>
<dbReference type="InterPro" id="IPR003661">
    <property type="entry name" value="HisK_dim/P_dom"/>
</dbReference>
<protein>
    <recommendedName>
        <fullName evidence="2">histidine kinase</fullName>
        <ecNumber evidence="2">2.7.13.3</ecNumber>
    </recommendedName>
</protein>
<sequence length="400" mass="43277">MNRVPTTVDSEQRDALRRLAEIQQRTDLLQARFDRLQQDVVQAETVLEKSRAASLADTNAWLVEANAHLVISTLMARSEAETAALALQHAPHSAGHETLGGVPDRTLPIDHLIVTERLHAAVRMARRAGATDSAGGRTRSSADGRSVHMREANEQMVLSTLTAQASQAIAERAQRVQNEFLTIAAHELRNPLAPLRTAASLISRVTASELPQLQAVIERQAAHIGRLVGDLLDLARISSGKLRLDLQTVEMIALLRESIDAFRPSVVARQQQLRIDLPSAPVPMQADPVRFTQIVSNLLDNASKYTPEGGSVDISATVSNATLFITISDTGIGISADALPHIFEPFVQDAHAPRFNGEGLGIGLTVVRELVQSHGGEVIATSAGHHQGSQFRLSIPLEKH</sequence>
<dbReference type="CDD" id="cd00082">
    <property type="entry name" value="HisKA"/>
    <property type="match status" value="1"/>
</dbReference>
<dbReference type="PANTHER" id="PTHR43547">
    <property type="entry name" value="TWO-COMPONENT HISTIDINE KINASE"/>
    <property type="match status" value="1"/>
</dbReference>
<name>A0A4R6YNE3_9GAMM</name>
<dbReference type="SMART" id="SM00387">
    <property type="entry name" value="HATPase_c"/>
    <property type="match status" value="1"/>
</dbReference>
<keyword evidence="5 9" id="KW-0418">Kinase</keyword>
<dbReference type="GO" id="GO:0005886">
    <property type="term" value="C:plasma membrane"/>
    <property type="evidence" value="ECO:0007669"/>
    <property type="project" value="UniProtKB-ARBA"/>
</dbReference>
<organism evidence="9 10">
    <name type="scientific">Tahibacter aquaticus</name>
    <dbReference type="NCBI Taxonomy" id="520092"/>
    <lineage>
        <taxon>Bacteria</taxon>
        <taxon>Pseudomonadati</taxon>
        <taxon>Pseudomonadota</taxon>
        <taxon>Gammaproteobacteria</taxon>
        <taxon>Lysobacterales</taxon>
        <taxon>Rhodanobacteraceae</taxon>
        <taxon>Tahibacter</taxon>
    </lineage>
</organism>
<keyword evidence="6" id="KW-0175">Coiled coil</keyword>
<dbReference type="CDD" id="cd00075">
    <property type="entry name" value="HATPase"/>
    <property type="match status" value="1"/>
</dbReference>
<evidence type="ECO:0000256" key="1">
    <source>
        <dbReference type="ARBA" id="ARBA00000085"/>
    </source>
</evidence>
<feature type="coiled-coil region" evidence="6">
    <location>
        <begin position="19"/>
        <end position="53"/>
    </location>
</feature>
<dbReference type="RefSeq" id="WP_133820984.1">
    <property type="nucleotide sequence ID" value="NZ_SNZH01000017.1"/>
</dbReference>
<dbReference type="InterPro" id="IPR036097">
    <property type="entry name" value="HisK_dim/P_sf"/>
</dbReference>
<dbReference type="Gene3D" id="1.10.287.130">
    <property type="match status" value="1"/>
</dbReference>
<dbReference type="PANTHER" id="PTHR43547:SF2">
    <property type="entry name" value="HYBRID SIGNAL TRANSDUCTION HISTIDINE KINASE C"/>
    <property type="match status" value="1"/>
</dbReference>
<dbReference type="PRINTS" id="PR00344">
    <property type="entry name" value="BCTRLSENSOR"/>
</dbReference>
<accession>A0A4R6YNE3</accession>
<keyword evidence="4" id="KW-0808">Transferase</keyword>
<evidence type="ECO:0000256" key="7">
    <source>
        <dbReference type="SAM" id="MobiDB-lite"/>
    </source>
</evidence>
<dbReference type="InterPro" id="IPR005467">
    <property type="entry name" value="His_kinase_dom"/>
</dbReference>
<evidence type="ECO:0000313" key="9">
    <source>
        <dbReference type="EMBL" id="TDR39130.1"/>
    </source>
</evidence>
<dbReference type="EMBL" id="SNZH01000017">
    <property type="protein sequence ID" value="TDR39130.1"/>
    <property type="molecule type" value="Genomic_DNA"/>
</dbReference>
<dbReference type="AlphaFoldDB" id="A0A4R6YNE3"/>
<dbReference type="SUPFAM" id="SSF55874">
    <property type="entry name" value="ATPase domain of HSP90 chaperone/DNA topoisomerase II/histidine kinase"/>
    <property type="match status" value="1"/>
</dbReference>
<dbReference type="SUPFAM" id="SSF47384">
    <property type="entry name" value="Homodimeric domain of signal transducing histidine kinase"/>
    <property type="match status" value="1"/>
</dbReference>
<evidence type="ECO:0000256" key="3">
    <source>
        <dbReference type="ARBA" id="ARBA00022553"/>
    </source>
</evidence>
<proteinExistence type="predicted"/>
<feature type="region of interest" description="Disordered" evidence="7">
    <location>
        <begin position="127"/>
        <end position="146"/>
    </location>
</feature>
<dbReference type="Pfam" id="PF00512">
    <property type="entry name" value="HisKA"/>
    <property type="match status" value="1"/>
</dbReference>
<dbReference type="Proteomes" id="UP000295293">
    <property type="component" value="Unassembled WGS sequence"/>
</dbReference>
<dbReference type="PROSITE" id="PS50109">
    <property type="entry name" value="HIS_KIN"/>
    <property type="match status" value="1"/>
</dbReference>
<reference evidence="9 10" key="1">
    <citation type="submission" date="2019-03" db="EMBL/GenBank/DDBJ databases">
        <title>Genomic Encyclopedia of Type Strains, Phase IV (KMG-IV): sequencing the most valuable type-strain genomes for metagenomic binning, comparative biology and taxonomic classification.</title>
        <authorList>
            <person name="Goeker M."/>
        </authorList>
    </citation>
    <scope>NUCLEOTIDE SEQUENCE [LARGE SCALE GENOMIC DNA]</scope>
    <source>
        <strain evidence="9 10">DSM 21667</strain>
    </source>
</reference>
<dbReference type="GO" id="GO:0000155">
    <property type="term" value="F:phosphorelay sensor kinase activity"/>
    <property type="evidence" value="ECO:0007669"/>
    <property type="project" value="InterPro"/>
</dbReference>
<dbReference type="InterPro" id="IPR036890">
    <property type="entry name" value="HATPase_C_sf"/>
</dbReference>
<evidence type="ECO:0000256" key="2">
    <source>
        <dbReference type="ARBA" id="ARBA00012438"/>
    </source>
</evidence>
<evidence type="ECO:0000259" key="8">
    <source>
        <dbReference type="PROSITE" id="PS50109"/>
    </source>
</evidence>
<evidence type="ECO:0000313" key="10">
    <source>
        <dbReference type="Proteomes" id="UP000295293"/>
    </source>
</evidence>
<dbReference type="Pfam" id="PF02518">
    <property type="entry name" value="HATPase_c"/>
    <property type="match status" value="1"/>
</dbReference>
<dbReference type="InterPro" id="IPR004358">
    <property type="entry name" value="Sig_transdc_His_kin-like_C"/>
</dbReference>
<dbReference type="InterPro" id="IPR003594">
    <property type="entry name" value="HATPase_dom"/>
</dbReference>
<evidence type="ECO:0000256" key="5">
    <source>
        <dbReference type="ARBA" id="ARBA00022777"/>
    </source>
</evidence>
<feature type="domain" description="Histidine kinase" evidence="8">
    <location>
        <begin position="183"/>
        <end position="399"/>
    </location>
</feature>
<comment type="caution">
    <text evidence="9">The sequence shown here is derived from an EMBL/GenBank/DDBJ whole genome shotgun (WGS) entry which is preliminary data.</text>
</comment>
<dbReference type="Gene3D" id="3.30.565.10">
    <property type="entry name" value="Histidine kinase-like ATPase, C-terminal domain"/>
    <property type="match status" value="1"/>
</dbReference>
<comment type="catalytic activity">
    <reaction evidence="1">
        <text>ATP + protein L-histidine = ADP + protein N-phospho-L-histidine.</text>
        <dbReference type="EC" id="2.7.13.3"/>
    </reaction>
</comment>
<keyword evidence="3" id="KW-0597">Phosphoprotein</keyword>
<keyword evidence="10" id="KW-1185">Reference proteome</keyword>
<dbReference type="EC" id="2.7.13.3" evidence="2"/>
<dbReference type="SMART" id="SM00388">
    <property type="entry name" value="HisKA"/>
    <property type="match status" value="1"/>
</dbReference>
<evidence type="ECO:0000256" key="4">
    <source>
        <dbReference type="ARBA" id="ARBA00022679"/>
    </source>
</evidence>